<evidence type="ECO:0000313" key="2">
    <source>
        <dbReference type="EMBL" id="KAF2139732.1"/>
    </source>
</evidence>
<dbReference type="RefSeq" id="XP_033395445.1">
    <property type="nucleotide sequence ID" value="XM_033546973.1"/>
</dbReference>
<gene>
    <name evidence="2" type="ORF">K452DRAFT_64799</name>
</gene>
<proteinExistence type="predicted"/>
<name>A0A6A6B6H6_9PEZI</name>
<accession>A0A6A6B6H6</accession>
<reference evidence="2" key="1">
    <citation type="journal article" date="2020" name="Stud. Mycol.">
        <title>101 Dothideomycetes genomes: a test case for predicting lifestyles and emergence of pathogens.</title>
        <authorList>
            <person name="Haridas S."/>
            <person name="Albert R."/>
            <person name="Binder M."/>
            <person name="Bloem J."/>
            <person name="Labutti K."/>
            <person name="Salamov A."/>
            <person name="Andreopoulos B."/>
            <person name="Baker S."/>
            <person name="Barry K."/>
            <person name="Bills G."/>
            <person name="Bluhm B."/>
            <person name="Cannon C."/>
            <person name="Castanera R."/>
            <person name="Culley D."/>
            <person name="Daum C."/>
            <person name="Ezra D."/>
            <person name="Gonzalez J."/>
            <person name="Henrissat B."/>
            <person name="Kuo A."/>
            <person name="Liang C."/>
            <person name="Lipzen A."/>
            <person name="Lutzoni F."/>
            <person name="Magnuson J."/>
            <person name="Mondo S."/>
            <person name="Nolan M."/>
            <person name="Ohm R."/>
            <person name="Pangilinan J."/>
            <person name="Park H.-J."/>
            <person name="Ramirez L."/>
            <person name="Alfaro M."/>
            <person name="Sun H."/>
            <person name="Tritt A."/>
            <person name="Yoshinaga Y."/>
            <person name="Zwiers L.-H."/>
            <person name="Turgeon B."/>
            <person name="Goodwin S."/>
            <person name="Spatafora J."/>
            <person name="Crous P."/>
            <person name="Grigoriev I."/>
        </authorList>
    </citation>
    <scope>NUCLEOTIDE SEQUENCE</scope>
    <source>
        <strain evidence="2">CBS 121167</strain>
    </source>
</reference>
<evidence type="ECO:0008006" key="4">
    <source>
        <dbReference type="Google" id="ProtNLM"/>
    </source>
</evidence>
<feature type="chain" id="PRO_5025330391" description="Secreted protein" evidence="1">
    <location>
        <begin position="28"/>
        <end position="136"/>
    </location>
</feature>
<dbReference type="AlphaFoldDB" id="A0A6A6B6H6"/>
<protein>
    <recommendedName>
        <fullName evidence="4">Secreted protein</fullName>
    </recommendedName>
</protein>
<keyword evidence="1" id="KW-0732">Signal</keyword>
<dbReference type="Proteomes" id="UP000799438">
    <property type="component" value="Unassembled WGS sequence"/>
</dbReference>
<evidence type="ECO:0000256" key="1">
    <source>
        <dbReference type="SAM" id="SignalP"/>
    </source>
</evidence>
<dbReference type="GeneID" id="54304480"/>
<organism evidence="2 3">
    <name type="scientific">Aplosporella prunicola CBS 121167</name>
    <dbReference type="NCBI Taxonomy" id="1176127"/>
    <lineage>
        <taxon>Eukaryota</taxon>
        <taxon>Fungi</taxon>
        <taxon>Dikarya</taxon>
        <taxon>Ascomycota</taxon>
        <taxon>Pezizomycotina</taxon>
        <taxon>Dothideomycetes</taxon>
        <taxon>Dothideomycetes incertae sedis</taxon>
        <taxon>Botryosphaeriales</taxon>
        <taxon>Aplosporellaceae</taxon>
        <taxon>Aplosporella</taxon>
    </lineage>
</organism>
<evidence type="ECO:0000313" key="3">
    <source>
        <dbReference type="Proteomes" id="UP000799438"/>
    </source>
</evidence>
<dbReference type="EMBL" id="ML995492">
    <property type="protein sequence ID" value="KAF2139732.1"/>
    <property type="molecule type" value="Genomic_DNA"/>
</dbReference>
<keyword evidence="3" id="KW-1185">Reference proteome</keyword>
<sequence length="136" mass="14979">MCRMVFWCCRSLLTRLPHTTCSPACNAFPCPCLCPCPCSCPSPSSSTLTSRYNNCSTTHPLPLQHHNTAHDLLIHTHPRPDTHPTTHARKHHHRHKHRYPAHVGGALSAADVASCAVPCVPRLDTPHHTTCAARCT</sequence>
<feature type="signal peptide" evidence="1">
    <location>
        <begin position="1"/>
        <end position="27"/>
    </location>
</feature>